<dbReference type="PATRIC" id="fig|28092.6.peg.4896"/>
<sequence length="71" mass="7948">MLQTCAWITSRHIDTLHSVMSFRTNESHPAFVEPFASLPYDAVVYLAKIAKPGKRAFFTCWQAGSQAVSVM</sequence>
<accession>A0A0F5JVF0</accession>
<reference evidence="1 2" key="1">
    <citation type="submission" date="2015-03" db="EMBL/GenBank/DDBJ databases">
        <title>Draft Genome Sequence of Burkholderia andropogonis type strain ICMP2807, isolated from Sorghum bicolor.</title>
        <authorList>
            <person name="Lopes-Santos L."/>
            <person name="Castro D.B."/>
            <person name="Ottoboni L.M."/>
            <person name="Park D."/>
            <person name="Weirc B.S."/>
            <person name="Destefano S.A."/>
        </authorList>
    </citation>
    <scope>NUCLEOTIDE SEQUENCE [LARGE SCALE GENOMIC DNA]</scope>
    <source>
        <strain evidence="1 2">ICMP2807</strain>
    </source>
</reference>
<proteinExistence type="predicted"/>
<evidence type="ECO:0000313" key="2">
    <source>
        <dbReference type="Proteomes" id="UP000033618"/>
    </source>
</evidence>
<name>A0A0F5JVF0_9BURK</name>
<keyword evidence="2" id="KW-1185">Reference proteome</keyword>
<protein>
    <submittedName>
        <fullName evidence="1">Uncharacterized protein</fullName>
    </submittedName>
</protein>
<comment type="caution">
    <text evidence="1">The sequence shown here is derived from an EMBL/GenBank/DDBJ whole genome shotgun (WGS) entry which is preliminary data.</text>
</comment>
<evidence type="ECO:0000313" key="1">
    <source>
        <dbReference type="EMBL" id="KKB61846.1"/>
    </source>
</evidence>
<organism evidence="1 2">
    <name type="scientific">Robbsia andropogonis</name>
    <dbReference type="NCBI Taxonomy" id="28092"/>
    <lineage>
        <taxon>Bacteria</taxon>
        <taxon>Pseudomonadati</taxon>
        <taxon>Pseudomonadota</taxon>
        <taxon>Betaproteobacteria</taxon>
        <taxon>Burkholderiales</taxon>
        <taxon>Burkholderiaceae</taxon>
        <taxon>Robbsia</taxon>
    </lineage>
</organism>
<dbReference type="EMBL" id="LAQU01000030">
    <property type="protein sequence ID" value="KKB61846.1"/>
    <property type="molecule type" value="Genomic_DNA"/>
</dbReference>
<dbReference type="Proteomes" id="UP000033618">
    <property type="component" value="Unassembled WGS sequence"/>
</dbReference>
<gene>
    <name evidence="1" type="ORF">WM40_20815</name>
</gene>
<dbReference type="AlphaFoldDB" id="A0A0F5JVF0"/>